<dbReference type="Pfam" id="PF22964">
    <property type="entry name" value="ZER1-like_2nd"/>
    <property type="match status" value="1"/>
</dbReference>
<evidence type="ECO:0000256" key="1">
    <source>
        <dbReference type="ARBA" id="ARBA00022786"/>
    </source>
</evidence>
<dbReference type="InterPro" id="IPR032675">
    <property type="entry name" value="LRR_dom_sf"/>
</dbReference>
<dbReference type="InterPro" id="IPR055142">
    <property type="entry name" value="ZER1-like_C"/>
</dbReference>
<name>A0A814EWJ6_ADIRI</name>
<dbReference type="Pfam" id="PF25013">
    <property type="entry name" value="LRR_Zer-1"/>
    <property type="match status" value="1"/>
</dbReference>
<dbReference type="SUPFAM" id="SSF52047">
    <property type="entry name" value="RNI-like"/>
    <property type="match status" value="1"/>
</dbReference>
<organism evidence="4 5">
    <name type="scientific">Adineta ricciae</name>
    <name type="common">Rotifer</name>
    <dbReference type="NCBI Taxonomy" id="249248"/>
    <lineage>
        <taxon>Eukaryota</taxon>
        <taxon>Metazoa</taxon>
        <taxon>Spiralia</taxon>
        <taxon>Gnathifera</taxon>
        <taxon>Rotifera</taxon>
        <taxon>Eurotatoria</taxon>
        <taxon>Bdelloidea</taxon>
        <taxon>Adinetida</taxon>
        <taxon>Adinetidae</taxon>
        <taxon>Adineta</taxon>
    </lineage>
</organism>
<sequence>MNEPSTLSEIGIRCLSKYLLPLVTDEPICISELSYLTPRLGNLLLKTLLELKRADSFNTTDYFLSLFSKASPKSESKSNVLIQLTTLPFRSCSFITNQSISHYLSSHEFIETIDLRDCRVNYKIFHLLTKYFPRLTTLYIGMTESPLDRQFTSYEFFPRNPPDLKCFLKISKLKYLSIEGIYRSAQHDSIEDFFHNSLTQSSEQLRVLDLSRNSSLKQLSYIDCFKHIRSLILYDILPDTIELSIDSICRLQTLVLLDLSFSRREQEPPNYSKPTIILAKLIRSLPKLLSLDISGTNLAGAFSFDRNEELAYIRKELNIDESETFTVQSGIAGLLVLKNELEFLGLFDVDEKGSARQCLPAKKITGEHTEEMMITSLIHYIERPNMLTHVMAHLFRLYNHYTIHNPFDAGKLVMDAMERHLYDRSLQTSGSACLYYVVEMFQNESDTMLAKYNDYLKRLLIAILAAMNTHLQHPAMIRNGLLTISRIQMHLPNHIMSAFEETVNVLIKFIQLFLYEAVAHDQILLHNALSVLNHVACSVDGQEKLYIGRVGVIETAVGIIRRYWTKKSNCETVEVAWTLLWNITDETAENCRRFIEDNNGLQAYYDCLELWSDKRDLVRNMLGLLGNVAEVKELRHYLITPMHMEKFRMLLTRSIQNDIEIPYNCGGILANILSDGPEAWAIGSKIEQYVVNQDMYDAVQTWDLRRQRTINYRSLAPILRLLNENYPSGCVMWAVWAMTNLTTVLPEKYCTLVRNENGEPLLTQILYSDKLSDAIKNLAQAALTNIQRFYDTPVPMDIAHDDELEL</sequence>
<reference evidence="4" key="1">
    <citation type="submission" date="2021-02" db="EMBL/GenBank/DDBJ databases">
        <authorList>
            <person name="Nowell W R."/>
        </authorList>
    </citation>
    <scope>NUCLEOTIDE SEQUENCE</scope>
</reference>
<dbReference type="SUPFAM" id="SSF48371">
    <property type="entry name" value="ARM repeat"/>
    <property type="match status" value="1"/>
</dbReference>
<dbReference type="Gene3D" id="1.25.10.10">
    <property type="entry name" value="Leucine-rich Repeat Variant"/>
    <property type="match status" value="1"/>
</dbReference>
<dbReference type="InterPro" id="IPR016024">
    <property type="entry name" value="ARM-type_fold"/>
</dbReference>
<dbReference type="PANTHER" id="PTHR12904">
    <property type="match status" value="1"/>
</dbReference>
<dbReference type="InterPro" id="IPR011989">
    <property type="entry name" value="ARM-like"/>
</dbReference>
<dbReference type="PANTHER" id="PTHR12904:SF23">
    <property type="entry name" value="PROTEIN ZER-1 HOMOLOG"/>
    <property type="match status" value="1"/>
</dbReference>
<evidence type="ECO:0000259" key="3">
    <source>
        <dbReference type="Pfam" id="PF25013"/>
    </source>
</evidence>
<dbReference type="GO" id="GO:0031462">
    <property type="term" value="C:Cul2-RING ubiquitin ligase complex"/>
    <property type="evidence" value="ECO:0007669"/>
    <property type="project" value="TreeGrafter"/>
</dbReference>
<dbReference type="Gene3D" id="3.80.10.10">
    <property type="entry name" value="Ribonuclease Inhibitor"/>
    <property type="match status" value="1"/>
</dbReference>
<dbReference type="InterPro" id="IPR051341">
    <property type="entry name" value="Zyg-11_UBL_adapter"/>
</dbReference>
<protein>
    <submittedName>
        <fullName evidence="4">Uncharacterized protein</fullName>
    </submittedName>
</protein>
<accession>A0A814EWJ6</accession>
<keyword evidence="1" id="KW-0833">Ubl conjugation pathway</keyword>
<feature type="domain" description="Protein zer-1 homolog-like C-terminal" evidence="2">
    <location>
        <begin position="416"/>
        <end position="787"/>
    </location>
</feature>
<dbReference type="Proteomes" id="UP000663828">
    <property type="component" value="Unassembled WGS sequence"/>
</dbReference>
<dbReference type="EMBL" id="CAJNOR010000671">
    <property type="protein sequence ID" value="CAF0977812.1"/>
    <property type="molecule type" value="Genomic_DNA"/>
</dbReference>
<keyword evidence="5" id="KW-1185">Reference proteome</keyword>
<feature type="domain" description="Zer-1-like leucine-rich repeats region" evidence="3">
    <location>
        <begin position="201"/>
        <end position="348"/>
    </location>
</feature>
<comment type="caution">
    <text evidence="4">The sequence shown here is derived from an EMBL/GenBank/DDBJ whole genome shotgun (WGS) entry which is preliminary data.</text>
</comment>
<evidence type="ECO:0000313" key="5">
    <source>
        <dbReference type="Proteomes" id="UP000663828"/>
    </source>
</evidence>
<dbReference type="InterPro" id="IPR056845">
    <property type="entry name" value="LRR_Zer-1"/>
</dbReference>
<gene>
    <name evidence="4" type="ORF">XAT740_LOCUS12018</name>
</gene>
<evidence type="ECO:0000259" key="2">
    <source>
        <dbReference type="Pfam" id="PF22964"/>
    </source>
</evidence>
<dbReference type="AlphaFoldDB" id="A0A814EWJ6"/>
<proteinExistence type="predicted"/>
<evidence type="ECO:0000313" key="4">
    <source>
        <dbReference type="EMBL" id="CAF0977812.1"/>
    </source>
</evidence>